<dbReference type="InterPro" id="IPR013384">
    <property type="entry name" value="Flagell_FlgL"/>
</dbReference>
<protein>
    <submittedName>
        <fullName evidence="6">Flagellar hook-associated protein FlgL</fullName>
    </submittedName>
</protein>
<dbReference type="SUPFAM" id="SSF64518">
    <property type="entry name" value="Phase 1 flagellin"/>
    <property type="match status" value="1"/>
</dbReference>
<accession>A0A9X2DAT7</accession>
<keyword evidence="6" id="KW-0282">Flagellum</keyword>
<dbReference type="InterPro" id="IPR046358">
    <property type="entry name" value="Flagellin_C"/>
</dbReference>
<comment type="subcellular location">
    <subcellularLocation>
        <location evidence="1">Bacterial flagellum</location>
    </subcellularLocation>
</comment>
<keyword evidence="3" id="KW-0975">Bacterial flagellum</keyword>
<gene>
    <name evidence="6" type="primary">flgL</name>
    <name evidence="6" type="ORF">M8330_17005</name>
</gene>
<dbReference type="GO" id="GO:0009424">
    <property type="term" value="C:bacterial-type flagellum hook"/>
    <property type="evidence" value="ECO:0007669"/>
    <property type="project" value="InterPro"/>
</dbReference>
<proteinExistence type="inferred from homology"/>
<keyword evidence="6" id="KW-0969">Cilium</keyword>
<dbReference type="Pfam" id="PF00700">
    <property type="entry name" value="Flagellin_C"/>
    <property type="match status" value="1"/>
</dbReference>
<dbReference type="InterPro" id="IPR001492">
    <property type="entry name" value="Flagellin"/>
</dbReference>
<evidence type="ECO:0000259" key="5">
    <source>
        <dbReference type="Pfam" id="PF00700"/>
    </source>
</evidence>
<feature type="domain" description="Flagellin C-terminal" evidence="5">
    <location>
        <begin position="213"/>
        <end position="294"/>
    </location>
</feature>
<evidence type="ECO:0000259" key="4">
    <source>
        <dbReference type="Pfam" id="PF00669"/>
    </source>
</evidence>
<name>A0A9X2DAT7_9ACTN</name>
<feature type="domain" description="Flagellin N-terminal" evidence="4">
    <location>
        <begin position="7"/>
        <end position="140"/>
    </location>
</feature>
<reference evidence="6" key="1">
    <citation type="submission" date="2022-05" db="EMBL/GenBank/DDBJ databases">
        <authorList>
            <person name="Tuo L."/>
        </authorList>
    </citation>
    <scope>NUCLEOTIDE SEQUENCE</scope>
    <source>
        <strain evidence="6">BSK12Z-4</strain>
    </source>
</reference>
<dbReference type="AlphaFoldDB" id="A0A9X2DAT7"/>
<dbReference type="PANTHER" id="PTHR42792">
    <property type="entry name" value="FLAGELLIN"/>
    <property type="match status" value="1"/>
</dbReference>
<evidence type="ECO:0000256" key="2">
    <source>
        <dbReference type="ARBA" id="ARBA00005709"/>
    </source>
</evidence>
<sequence length="295" mass="31114">MVVLRVTQNMMVRSSLTGLQSGLSRVADVQEKLATGKNINRPSDDPTDAVVSMRMRSELSRAQQHVRNGQDGLSWLTMAETALTSTNDNLRRVHELALTGANGTSSATSREAMATEVEQIRAAMLDDANTSYLGRPVFGGVTAGSKAFDDTGTWIGVPGAVQRTVADGVRLRVDVEGTDVFGDGASSVFAELDALATALRSDDKASISAAIDSMTSRMAGVTDVISRVGATYSRADKAVLTAEDAVFGLQVSLSEVEDVDLPAAMVDLQVSQVAYQAALAATAKVVQPSLVDFLR</sequence>
<comment type="similarity">
    <text evidence="2">Belongs to the bacterial flagellin family.</text>
</comment>
<keyword evidence="7" id="KW-1185">Reference proteome</keyword>
<dbReference type="Gene3D" id="1.20.1330.10">
    <property type="entry name" value="f41 fragment of flagellin, N-terminal domain"/>
    <property type="match status" value="1"/>
</dbReference>
<dbReference type="GO" id="GO:0071973">
    <property type="term" value="P:bacterial-type flagellum-dependent cell motility"/>
    <property type="evidence" value="ECO:0007669"/>
    <property type="project" value="InterPro"/>
</dbReference>
<evidence type="ECO:0000256" key="3">
    <source>
        <dbReference type="ARBA" id="ARBA00023143"/>
    </source>
</evidence>
<organism evidence="6 7">
    <name type="scientific">Nocardioides bruguierae</name>
    <dbReference type="NCBI Taxonomy" id="2945102"/>
    <lineage>
        <taxon>Bacteria</taxon>
        <taxon>Bacillati</taxon>
        <taxon>Actinomycetota</taxon>
        <taxon>Actinomycetes</taxon>
        <taxon>Propionibacteriales</taxon>
        <taxon>Nocardioidaceae</taxon>
        <taxon>Nocardioides</taxon>
    </lineage>
</organism>
<dbReference type="RefSeq" id="WP_250057667.1">
    <property type="nucleotide sequence ID" value="NZ_JAMJPH010000039.1"/>
</dbReference>
<keyword evidence="6" id="KW-0966">Cell projection</keyword>
<dbReference type="Pfam" id="PF00669">
    <property type="entry name" value="Flagellin_N"/>
    <property type="match status" value="1"/>
</dbReference>
<dbReference type="Proteomes" id="UP001139485">
    <property type="component" value="Unassembled WGS sequence"/>
</dbReference>
<comment type="caution">
    <text evidence="6">The sequence shown here is derived from an EMBL/GenBank/DDBJ whole genome shotgun (WGS) entry which is preliminary data.</text>
</comment>
<dbReference type="EMBL" id="JAMOIL010000026">
    <property type="protein sequence ID" value="MCM0621992.1"/>
    <property type="molecule type" value="Genomic_DNA"/>
</dbReference>
<evidence type="ECO:0000256" key="1">
    <source>
        <dbReference type="ARBA" id="ARBA00004365"/>
    </source>
</evidence>
<evidence type="ECO:0000313" key="7">
    <source>
        <dbReference type="Proteomes" id="UP001139485"/>
    </source>
</evidence>
<evidence type="ECO:0000313" key="6">
    <source>
        <dbReference type="EMBL" id="MCM0621992.1"/>
    </source>
</evidence>
<dbReference type="GO" id="GO:0005198">
    <property type="term" value="F:structural molecule activity"/>
    <property type="evidence" value="ECO:0007669"/>
    <property type="project" value="InterPro"/>
</dbReference>
<dbReference type="PANTHER" id="PTHR42792:SF1">
    <property type="entry name" value="FLAGELLAR HOOK-ASSOCIATED PROTEIN 3"/>
    <property type="match status" value="1"/>
</dbReference>
<dbReference type="NCBIfam" id="TIGR02550">
    <property type="entry name" value="flagell_flgL"/>
    <property type="match status" value="1"/>
</dbReference>
<dbReference type="InterPro" id="IPR001029">
    <property type="entry name" value="Flagellin_N"/>
</dbReference>